<gene>
    <name evidence="2" type="ORF">CLV35_1612</name>
</gene>
<dbReference type="GO" id="GO:0005975">
    <property type="term" value="P:carbohydrate metabolic process"/>
    <property type="evidence" value="ECO:0007669"/>
    <property type="project" value="UniProtKB-ARBA"/>
</dbReference>
<evidence type="ECO:0008006" key="4">
    <source>
        <dbReference type="Google" id="ProtNLM"/>
    </source>
</evidence>
<name>A0A420XT44_9ACTN</name>
<dbReference type="EMBL" id="RBWV01000010">
    <property type="protein sequence ID" value="RKS77909.1"/>
    <property type="molecule type" value="Genomic_DNA"/>
</dbReference>
<accession>A0A420XT44</accession>
<keyword evidence="1" id="KW-0732">Signal</keyword>
<dbReference type="SUPFAM" id="SSF49265">
    <property type="entry name" value="Fibronectin type III"/>
    <property type="match status" value="1"/>
</dbReference>
<dbReference type="Proteomes" id="UP000281955">
    <property type="component" value="Unassembled WGS sequence"/>
</dbReference>
<organism evidence="2 3">
    <name type="scientific">Motilibacter peucedani</name>
    <dbReference type="NCBI Taxonomy" id="598650"/>
    <lineage>
        <taxon>Bacteria</taxon>
        <taxon>Bacillati</taxon>
        <taxon>Actinomycetota</taxon>
        <taxon>Actinomycetes</taxon>
        <taxon>Motilibacterales</taxon>
        <taxon>Motilibacteraceae</taxon>
        <taxon>Motilibacter</taxon>
    </lineage>
</organism>
<feature type="signal peptide" evidence="1">
    <location>
        <begin position="1"/>
        <end position="22"/>
    </location>
</feature>
<feature type="chain" id="PRO_5019055590" description="Fibronectin type-III domain-containing protein" evidence="1">
    <location>
        <begin position="23"/>
        <end position="190"/>
    </location>
</feature>
<dbReference type="InterPro" id="IPR013783">
    <property type="entry name" value="Ig-like_fold"/>
</dbReference>
<keyword evidence="3" id="KW-1185">Reference proteome</keyword>
<evidence type="ECO:0000313" key="3">
    <source>
        <dbReference type="Proteomes" id="UP000281955"/>
    </source>
</evidence>
<dbReference type="RefSeq" id="WP_121192889.1">
    <property type="nucleotide sequence ID" value="NZ_RBWV01000010.1"/>
</dbReference>
<protein>
    <recommendedName>
        <fullName evidence="4">Fibronectin type-III domain-containing protein</fullName>
    </recommendedName>
</protein>
<reference evidence="2 3" key="1">
    <citation type="submission" date="2018-10" db="EMBL/GenBank/DDBJ databases">
        <title>Genomic Encyclopedia of Archaeal and Bacterial Type Strains, Phase II (KMG-II): from individual species to whole genera.</title>
        <authorList>
            <person name="Goeker M."/>
        </authorList>
    </citation>
    <scope>NUCLEOTIDE SEQUENCE [LARGE SCALE GENOMIC DNA]</scope>
    <source>
        <strain evidence="2 3">RP-AC37</strain>
    </source>
</reference>
<dbReference type="InterPro" id="IPR036116">
    <property type="entry name" value="FN3_sf"/>
</dbReference>
<sequence>MRRLTAGVACAALALVPGTSSAAPVPAASAVSRAALVPVTTGGYVPLFPYPVPRLTPPRIGFSFGYGYRHPELPPRDCDPRLRGVPRTIKLSATATKGALKVSFYSTNDPDITKFRVTARSQTLVAGKNPSSTWKTVTPPKACRVITATVSGLKKGTYYVVFVDAVMVRHLGPTATIDRTVGRTGLLSSL</sequence>
<dbReference type="Gene3D" id="2.60.40.10">
    <property type="entry name" value="Immunoglobulins"/>
    <property type="match status" value="1"/>
</dbReference>
<comment type="caution">
    <text evidence="2">The sequence shown here is derived from an EMBL/GenBank/DDBJ whole genome shotgun (WGS) entry which is preliminary data.</text>
</comment>
<proteinExistence type="predicted"/>
<dbReference type="AlphaFoldDB" id="A0A420XT44"/>
<dbReference type="InParanoid" id="A0A420XT44"/>
<dbReference type="OrthoDB" id="5192421at2"/>
<evidence type="ECO:0000256" key="1">
    <source>
        <dbReference type="SAM" id="SignalP"/>
    </source>
</evidence>
<evidence type="ECO:0000313" key="2">
    <source>
        <dbReference type="EMBL" id="RKS77909.1"/>
    </source>
</evidence>